<gene>
    <name evidence="3" type="ORF">K8V42_06880</name>
    <name evidence="4" type="ORF">RU93_GL000366</name>
</gene>
<dbReference type="STRING" id="328396.RU93_GL000366"/>
<keyword evidence="1" id="KW-0677">Repeat</keyword>
<dbReference type="RefSeq" id="WP_071875080.1">
    <property type="nucleotide sequence ID" value="NZ_JBHSHF010000006.1"/>
</dbReference>
<feature type="domain" description="PRD" evidence="2">
    <location>
        <begin position="65"/>
        <end position="170"/>
    </location>
</feature>
<dbReference type="Pfam" id="PF00874">
    <property type="entry name" value="PRD"/>
    <property type="match status" value="2"/>
</dbReference>
<name>A0A1L8QRP4_9ENTE</name>
<dbReference type="Gene3D" id="2.30.24.10">
    <property type="entry name" value="CAT RNA-binding domain"/>
    <property type="match status" value="1"/>
</dbReference>
<protein>
    <submittedName>
        <fullName evidence="4">LicT protein</fullName>
    </submittedName>
    <submittedName>
        <fullName evidence="3">PRD domain-containing protein</fullName>
    </submittedName>
</protein>
<evidence type="ECO:0000313" key="4">
    <source>
        <dbReference type="EMBL" id="OJG10116.1"/>
    </source>
</evidence>
<accession>A0A1L8QRP4</accession>
<dbReference type="NCBIfam" id="NF046042">
    <property type="entry name" value="LicT"/>
    <property type="match status" value="1"/>
</dbReference>
<dbReference type="OrthoDB" id="9813552at2"/>
<evidence type="ECO:0000313" key="3">
    <source>
        <dbReference type="EMBL" id="MCC9273998.1"/>
    </source>
</evidence>
<dbReference type="PANTHER" id="PTHR30185">
    <property type="entry name" value="CRYPTIC BETA-GLUCOSIDE BGL OPERON ANTITERMINATOR"/>
    <property type="match status" value="1"/>
</dbReference>
<dbReference type="SMART" id="SM01061">
    <property type="entry name" value="CAT_RBD"/>
    <property type="match status" value="1"/>
</dbReference>
<dbReference type="EMBL" id="JAJJVO010000101">
    <property type="protein sequence ID" value="MCC9273998.1"/>
    <property type="molecule type" value="Genomic_DNA"/>
</dbReference>
<reference evidence="3" key="3">
    <citation type="submission" date="2021-11" db="EMBL/GenBank/DDBJ databases">
        <authorList>
            <person name="Gilroy R."/>
        </authorList>
    </citation>
    <scope>NUCLEOTIDE SEQUENCE</scope>
    <source>
        <strain evidence="3">150</strain>
    </source>
</reference>
<dbReference type="InterPro" id="IPR036650">
    <property type="entry name" value="CAT_RNA-bd_dom_sf"/>
</dbReference>
<dbReference type="AlphaFoldDB" id="A0A1L8QRP4"/>
<dbReference type="SUPFAM" id="SSF50151">
    <property type="entry name" value="SacY-like RNA-binding domain"/>
    <property type="match status" value="1"/>
</dbReference>
<dbReference type="InterPro" id="IPR036634">
    <property type="entry name" value="PRD_sf"/>
</dbReference>
<proteinExistence type="predicted"/>
<dbReference type="GO" id="GO:0006355">
    <property type="term" value="P:regulation of DNA-templated transcription"/>
    <property type="evidence" value="ECO:0007669"/>
    <property type="project" value="InterPro"/>
</dbReference>
<evidence type="ECO:0000256" key="1">
    <source>
        <dbReference type="ARBA" id="ARBA00022737"/>
    </source>
</evidence>
<dbReference type="Proteomes" id="UP000813384">
    <property type="component" value="Unassembled WGS sequence"/>
</dbReference>
<dbReference type="PROSITE" id="PS51372">
    <property type="entry name" value="PRD_2"/>
    <property type="match status" value="2"/>
</dbReference>
<dbReference type="SUPFAM" id="SSF63520">
    <property type="entry name" value="PTS-regulatory domain, PRD"/>
    <property type="match status" value="2"/>
</dbReference>
<dbReference type="EMBL" id="JXKD01000010">
    <property type="protein sequence ID" value="OJG10116.1"/>
    <property type="molecule type" value="Genomic_DNA"/>
</dbReference>
<dbReference type="GO" id="GO:0003723">
    <property type="term" value="F:RNA binding"/>
    <property type="evidence" value="ECO:0007669"/>
    <property type="project" value="InterPro"/>
</dbReference>
<reference evidence="4 5" key="1">
    <citation type="submission" date="2014-12" db="EMBL/GenBank/DDBJ databases">
        <title>Draft genome sequences of 29 type strains of Enterococci.</title>
        <authorList>
            <person name="Zhong Z."/>
            <person name="Sun Z."/>
            <person name="Liu W."/>
            <person name="Zhang W."/>
            <person name="Zhang H."/>
        </authorList>
    </citation>
    <scope>NUCLEOTIDE SEQUENCE [LARGE SCALE GENOMIC DNA]</scope>
    <source>
        <strain evidence="4 5">DSM 17690</strain>
    </source>
</reference>
<reference evidence="3" key="2">
    <citation type="journal article" date="2021" name="PeerJ">
        <title>Extensive microbial diversity within the chicken gut microbiome revealed by metagenomics and culture.</title>
        <authorList>
            <person name="Gilroy R."/>
            <person name="Ravi A."/>
            <person name="Getino M."/>
            <person name="Pursley I."/>
            <person name="Horton D.L."/>
            <person name="Alikhan N.F."/>
            <person name="Baker D."/>
            <person name="Gharbi K."/>
            <person name="Hall N."/>
            <person name="Watson M."/>
            <person name="Adriaenssens E.M."/>
            <person name="Foster-Nyarko E."/>
            <person name="Jarju S."/>
            <person name="Secka A."/>
            <person name="Antonio M."/>
            <person name="Oren A."/>
            <person name="Chaudhuri R.R."/>
            <person name="La Ragione R."/>
            <person name="Hildebrand F."/>
            <person name="Pallen M.J."/>
        </authorList>
    </citation>
    <scope>NUCLEOTIDE SEQUENCE</scope>
    <source>
        <strain evidence="3">150</strain>
    </source>
</reference>
<dbReference type="InterPro" id="IPR004341">
    <property type="entry name" value="CAT_RNA-bd_dom"/>
</dbReference>
<dbReference type="Proteomes" id="UP000182149">
    <property type="component" value="Unassembled WGS sequence"/>
</dbReference>
<dbReference type="PANTHER" id="PTHR30185:SF15">
    <property type="entry name" value="CRYPTIC BETA-GLUCOSIDE BGL OPERON ANTITERMINATOR"/>
    <property type="match status" value="1"/>
</dbReference>
<dbReference type="InterPro" id="IPR050661">
    <property type="entry name" value="BglG_antiterminators"/>
</dbReference>
<feature type="domain" description="PRD" evidence="2">
    <location>
        <begin position="171"/>
        <end position="279"/>
    </location>
</feature>
<comment type="caution">
    <text evidence="4">The sequence shown here is derived from an EMBL/GenBank/DDBJ whole genome shotgun (WGS) entry which is preliminary data.</text>
</comment>
<organism evidence="4 5">
    <name type="scientific">Enterococcus aquimarinus</name>
    <dbReference type="NCBI Taxonomy" id="328396"/>
    <lineage>
        <taxon>Bacteria</taxon>
        <taxon>Bacillati</taxon>
        <taxon>Bacillota</taxon>
        <taxon>Bacilli</taxon>
        <taxon>Lactobacillales</taxon>
        <taxon>Enterococcaceae</taxon>
        <taxon>Enterococcus</taxon>
    </lineage>
</organism>
<dbReference type="InterPro" id="IPR011608">
    <property type="entry name" value="PRD"/>
</dbReference>
<evidence type="ECO:0000313" key="5">
    <source>
        <dbReference type="Proteomes" id="UP000182149"/>
    </source>
</evidence>
<evidence type="ECO:0000259" key="2">
    <source>
        <dbReference type="PROSITE" id="PS51372"/>
    </source>
</evidence>
<keyword evidence="5" id="KW-1185">Reference proteome</keyword>
<dbReference type="Pfam" id="PF03123">
    <property type="entry name" value="CAT_RBD"/>
    <property type="match status" value="1"/>
</dbReference>
<dbReference type="Gene3D" id="1.10.1790.10">
    <property type="entry name" value="PRD domain"/>
    <property type="match status" value="2"/>
</dbReference>
<sequence>MKIVKVLNNNAFLSYDEQGQEVIVMGIGVAFGKKNGQMADLKGRYKIFSTSDSKINERFKAVFSDISEEYLEITERIIFILEKEYDKKIDDIVYVSLTEHIHGAIERLKKGIEVKNPLLMDIRRLFKDEYETGLMALKEIEAVFGLTFIEDEAAYIAQHLVNGQLDQLVDINDMSKLMQEIINMIKYTFRMEFNEDSIYYHRFVTHLKFFAQRIIDGQVYVSESDDIFEVFRNKYTASYECVVKIDHYLQKHYHYSLNTDEQLYLILHIEKITKNSQIQS</sequence>